<keyword evidence="2" id="KW-1185">Reference proteome</keyword>
<protein>
    <submittedName>
        <fullName evidence="1">Uncharacterized protein</fullName>
    </submittedName>
</protein>
<dbReference type="EMBL" id="JANPWB010000006">
    <property type="protein sequence ID" value="KAJ1182374.1"/>
    <property type="molecule type" value="Genomic_DNA"/>
</dbReference>
<evidence type="ECO:0000313" key="2">
    <source>
        <dbReference type="Proteomes" id="UP001066276"/>
    </source>
</evidence>
<name>A0AAV7U046_PLEWA</name>
<accession>A0AAV7U046</accession>
<gene>
    <name evidence="1" type="ORF">NDU88_007566</name>
</gene>
<dbReference type="Proteomes" id="UP001066276">
    <property type="component" value="Chromosome 3_2"/>
</dbReference>
<proteinExistence type="predicted"/>
<organism evidence="1 2">
    <name type="scientific">Pleurodeles waltl</name>
    <name type="common">Iberian ribbed newt</name>
    <dbReference type="NCBI Taxonomy" id="8319"/>
    <lineage>
        <taxon>Eukaryota</taxon>
        <taxon>Metazoa</taxon>
        <taxon>Chordata</taxon>
        <taxon>Craniata</taxon>
        <taxon>Vertebrata</taxon>
        <taxon>Euteleostomi</taxon>
        <taxon>Amphibia</taxon>
        <taxon>Batrachia</taxon>
        <taxon>Caudata</taxon>
        <taxon>Salamandroidea</taxon>
        <taxon>Salamandridae</taxon>
        <taxon>Pleurodelinae</taxon>
        <taxon>Pleurodeles</taxon>
    </lineage>
</organism>
<dbReference type="AlphaFoldDB" id="A0AAV7U046"/>
<comment type="caution">
    <text evidence="1">The sequence shown here is derived from an EMBL/GenBank/DDBJ whole genome shotgun (WGS) entry which is preliminary data.</text>
</comment>
<reference evidence="1" key="1">
    <citation type="journal article" date="2022" name="bioRxiv">
        <title>Sequencing and chromosome-scale assembly of the giantPleurodeles waltlgenome.</title>
        <authorList>
            <person name="Brown T."/>
            <person name="Elewa A."/>
            <person name="Iarovenko S."/>
            <person name="Subramanian E."/>
            <person name="Araus A.J."/>
            <person name="Petzold A."/>
            <person name="Susuki M."/>
            <person name="Suzuki K.-i.T."/>
            <person name="Hayashi T."/>
            <person name="Toyoda A."/>
            <person name="Oliveira C."/>
            <person name="Osipova E."/>
            <person name="Leigh N.D."/>
            <person name="Simon A."/>
            <person name="Yun M.H."/>
        </authorList>
    </citation>
    <scope>NUCLEOTIDE SEQUENCE</scope>
    <source>
        <strain evidence="1">20211129_DDA</strain>
        <tissue evidence="1">Liver</tissue>
    </source>
</reference>
<sequence length="384" mass="42496">MEDVNITSGLRPRSKFIPTVAHSNIDLFADKVSSDLYKFLAFSAGIRFTLERVAYSIHKTGGNATGPVLLHLFRPAIRYSATTLSMNDSEIDIENIRTDLGIMEDVNITSGLRPRSKFIPTVAHSNIDLFADKVSSDLYKFLAFSAGIRFTLERVAYSIHKTGGNATGPVLLHLFRPAIRYSATTLSMNDSEIDIENIRTDLGIMEDVNITSGLRPRSKFIPTVAHSNIDLFADKVSSDLYKFLAFSAGIRFTLERVAYSIHKTGGNATGPVLLHLFRPAIRYSATTLSMNDSEIDIENIRTDLGIMEDVNITSGLRPRSKFIPTVAHSNIDLFADKVSSDLYKFLAFSAGIRFTLERVAYSIHKTGGNATGPVLLHLFRPAIR</sequence>
<evidence type="ECO:0000313" key="1">
    <source>
        <dbReference type="EMBL" id="KAJ1182374.1"/>
    </source>
</evidence>